<evidence type="ECO:0000313" key="1">
    <source>
        <dbReference type="EMBL" id="CAI8006159.1"/>
    </source>
</evidence>
<sequence length="32" mass="3693">MYACMYVCILRWPKSFVLLVSTRTEGQANKPS</sequence>
<dbReference type="EMBL" id="CASHTH010000664">
    <property type="protein sequence ID" value="CAI8006159.1"/>
    <property type="molecule type" value="Genomic_DNA"/>
</dbReference>
<keyword evidence="2" id="KW-1185">Reference proteome</keyword>
<dbReference type="AlphaFoldDB" id="A0AA35W3H0"/>
<dbReference type="Proteomes" id="UP001174909">
    <property type="component" value="Unassembled WGS sequence"/>
</dbReference>
<organism evidence="1 2">
    <name type="scientific">Geodia barretti</name>
    <name type="common">Barrett's horny sponge</name>
    <dbReference type="NCBI Taxonomy" id="519541"/>
    <lineage>
        <taxon>Eukaryota</taxon>
        <taxon>Metazoa</taxon>
        <taxon>Porifera</taxon>
        <taxon>Demospongiae</taxon>
        <taxon>Heteroscleromorpha</taxon>
        <taxon>Tetractinellida</taxon>
        <taxon>Astrophorina</taxon>
        <taxon>Geodiidae</taxon>
        <taxon>Geodia</taxon>
    </lineage>
</organism>
<protein>
    <submittedName>
        <fullName evidence="1">Uncharacterized protein</fullName>
    </submittedName>
</protein>
<comment type="caution">
    <text evidence="1">The sequence shown here is derived from an EMBL/GenBank/DDBJ whole genome shotgun (WGS) entry which is preliminary data.</text>
</comment>
<reference evidence="1" key="1">
    <citation type="submission" date="2023-03" db="EMBL/GenBank/DDBJ databases">
        <authorList>
            <person name="Steffen K."/>
            <person name="Cardenas P."/>
        </authorList>
    </citation>
    <scope>NUCLEOTIDE SEQUENCE</scope>
</reference>
<name>A0AA35W3H0_GEOBA</name>
<proteinExistence type="predicted"/>
<accession>A0AA35W3H0</accession>
<evidence type="ECO:0000313" key="2">
    <source>
        <dbReference type="Proteomes" id="UP001174909"/>
    </source>
</evidence>
<gene>
    <name evidence="1" type="ORF">GBAR_LOCUS4580</name>
</gene>